<dbReference type="NCBIfam" id="NF043067">
    <property type="entry name" value="AAC_6p_group_E"/>
    <property type="match status" value="1"/>
</dbReference>
<dbReference type="Gene3D" id="3.40.630.30">
    <property type="match status" value="1"/>
</dbReference>
<evidence type="ECO:0000256" key="7">
    <source>
        <dbReference type="ARBA" id="ARBA00029660"/>
    </source>
</evidence>
<dbReference type="InterPro" id="IPR024170">
    <property type="entry name" value="Aminoglycoside_N6-AcTrfrase"/>
</dbReference>
<evidence type="ECO:0000259" key="9">
    <source>
        <dbReference type="PROSITE" id="PS51186"/>
    </source>
</evidence>
<dbReference type="HOGENOM" id="CLU_127011_0_0_10"/>
<dbReference type="EC" id="2.3.1.82" evidence="2"/>
<gene>
    <name evidence="10" type="ORF">FAES_4733</name>
</gene>
<dbReference type="KEGG" id="fae:FAES_4733"/>
<keyword evidence="4 10" id="KW-0808">Transferase</keyword>
<keyword evidence="11" id="KW-1185">Reference proteome</keyword>
<dbReference type="Proteomes" id="UP000011058">
    <property type="component" value="Chromosome"/>
</dbReference>
<keyword evidence="6" id="KW-0012">Acyltransferase</keyword>
<evidence type="ECO:0000256" key="6">
    <source>
        <dbReference type="ARBA" id="ARBA00023315"/>
    </source>
</evidence>
<dbReference type="GO" id="GO:0046677">
    <property type="term" value="P:response to antibiotic"/>
    <property type="evidence" value="ECO:0007669"/>
    <property type="project" value="UniProtKB-KW"/>
</dbReference>
<dbReference type="eggNOG" id="COG0456">
    <property type="taxonomic scope" value="Bacteria"/>
</dbReference>
<dbReference type="PROSITE" id="PS51186">
    <property type="entry name" value="GNAT"/>
    <property type="match status" value="1"/>
</dbReference>
<protein>
    <recommendedName>
        <fullName evidence="3">Aminoglycoside N(6')-acetyltransferase type 1</fullName>
        <ecNumber evidence="2">2.3.1.82</ecNumber>
    </recommendedName>
    <alternativeName>
        <fullName evidence="7">Aminoglycoside resistance protein</fullName>
    </alternativeName>
</protein>
<dbReference type="STRING" id="1166018.FAES_4733"/>
<evidence type="ECO:0000256" key="1">
    <source>
        <dbReference type="ARBA" id="ARBA00011738"/>
    </source>
</evidence>
<comment type="catalytic activity">
    <reaction evidence="8">
        <text>kanamycin B + acetyl-CoA = N(6')-acetylkanamycin B + CoA + H(+)</text>
        <dbReference type="Rhea" id="RHEA:16449"/>
        <dbReference type="ChEBI" id="CHEBI:15378"/>
        <dbReference type="ChEBI" id="CHEBI:57287"/>
        <dbReference type="ChEBI" id="CHEBI:57288"/>
        <dbReference type="ChEBI" id="CHEBI:58390"/>
        <dbReference type="ChEBI" id="CHEBI:58549"/>
        <dbReference type="EC" id="2.3.1.82"/>
    </reaction>
</comment>
<proteinExistence type="predicted"/>
<dbReference type="PANTHER" id="PTHR43877">
    <property type="entry name" value="AMINOALKYLPHOSPHONATE N-ACETYLTRANSFERASE-RELATED-RELATED"/>
    <property type="match status" value="1"/>
</dbReference>
<accession>I0KF29</accession>
<evidence type="ECO:0000256" key="2">
    <source>
        <dbReference type="ARBA" id="ARBA00012888"/>
    </source>
</evidence>
<dbReference type="PIRSF" id="PIRSF000452">
    <property type="entry name" value="6-N-acetyltransf"/>
    <property type="match status" value="1"/>
</dbReference>
<dbReference type="OrthoDB" id="9799096at2"/>
<name>I0KF29_9BACT</name>
<sequence length="146" mass="16506">MTIHEVAEKDLDDWLQLALELWPDYDAADMQAILGTIDQSPREAGFLARDERGKAIGFMNLSLRIDYVPGASQTPVAYLEGIYVQPDRQDQGIGRALISRAEQWAREQGCTELASDVLFDNQLGQAFHKRSGFTEVERVVFYIKQV</sequence>
<evidence type="ECO:0000313" key="11">
    <source>
        <dbReference type="Proteomes" id="UP000011058"/>
    </source>
</evidence>
<dbReference type="GO" id="GO:0047663">
    <property type="term" value="F:aminoglycoside 6'-N-acetyltransferase activity"/>
    <property type="evidence" value="ECO:0007669"/>
    <property type="project" value="UniProtKB-EC"/>
</dbReference>
<dbReference type="PANTHER" id="PTHR43877:SF1">
    <property type="entry name" value="ACETYLTRANSFERASE"/>
    <property type="match status" value="1"/>
</dbReference>
<dbReference type="EMBL" id="HE796683">
    <property type="protein sequence ID" value="CCH02732.1"/>
    <property type="molecule type" value="Genomic_DNA"/>
</dbReference>
<reference evidence="10 11" key="1">
    <citation type="journal article" date="2012" name="J. Bacteriol.">
        <title>Genome Sequence of Fibrella aestuarina BUZ 2T, a Filamentous Marine Bacterium.</title>
        <authorList>
            <person name="Filippini M."/>
            <person name="Qi W."/>
            <person name="Blom J."/>
            <person name="Goesmann A."/>
            <person name="Smits T.H."/>
            <person name="Bagheri H.C."/>
        </authorList>
    </citation>
    <scope>NUCLEOTIDE SEQUENCE [LARGE SCALE GENOMIC DNA]</scope>
    <source>
        <strain evidence="11">BUZ 2T</strain>
    </source>
</reference>
<evidence type="ECO:0000256" key="3">
    <source>
        <dbReference type="ARBA" id="ARBA00017677"/>
    </source>
</evidence>
<keyword evidence="5" id="KW-0046">Antibiotic resistance</keyword>
<organism evidence="10 11">
    <name type="scientific">Fibrella aestuarina BUZ 2</name>
    <dbReference type="NCBI Taxonomy" id="1166018"/>
    <lineage>
        <taxon>Bacteria</taxon>
        <taxon>Pseudomonadati</taxon>
        <taxon>Bacteroidota</taxon>
        <taxon>Cytophagia</taxon>
        <taxon>Cytophagales</taxon>
        <taxon>Spirosomataceae</taxon>
        <taxon>Fibrella</taxon>
    </lineage>
</organism>
<dbReference type="InterPro" id="IPR050832">
    <property type="entry name" value="Bact_Acetyltransf"/>
</dbReference>
<dbReference type="RefSeq" id="WP_015333831.1">
    <property type="nucleotide sequence ID" value="NC_020054.1"/>
</dbReference>
<evidence type="ECO:0000256" key="8">
    <source>
        <dbReference type="ARBA" id="ARBA00048923"/>
    </source>
</evidence>
<dbReference type="InterPro" id="IPR000182">
    <property type="entry name" value="GNAT_dom"/>
</dbReference>
<feature type="domain" description="N-acetyltransferase" evidence="9">
    <location>
        <begin position="1"/>
        <end position="146"/>
    </location>
</feature>
<dbReference type="SUPFAM" id="SSF55729">
    <property type="entry name" value="Acyl-CoA N-acyltransferases (Nat)"/>
    <property type="match status" value="1"/>
</dbReference>
<dbReference type="CDD" id="cd04301">
    <property type="entry name" value="NAT_SF"/>
    <property type="match status" value="1"/>
</dbReference>
<evidence type="ECO:0000256" key="5">
    <source>
        <dbReference type="ARBA" id="ARBA00023251"/>
    </source>
</evidence>
<dbReference type="InterPro" id="IPR016181">
    <property type="entry name" value="Acyl_CoA_acyltransferase"/>
</dbReference>
<dbReference type="AlphaFoldDB" id="I0KF29"/>
<evidence type="ECO:0000313" key="10">
    <source>
        <dbReference type="EMBL" id="CCH02732.1"/>
    </source>
</evidence>
<dbReference type="Pfam" id="PF00583">
    <property type="entry name" value="Acetyltransf_1"/>
    <property type="match status" value="1"/>
</dbReference>
<comment type="subunit">
    <text evidence="1">Homodimer.</text>
</comment>
<evidence type="ECO:0000256" key="4">
    <source>
        <dbReference type="ARBA" id="ARBA00022679"/>
    </source>
</evidence>